<feature type="signal peptide" evidence="1">
    <location>
        <begin position="1"/>
        <end position="24"/>
    </location>
</feature>
<dbReference type="EMBL" id="CABPSR010000001">
    <property type="protein sequence ID" value="VVE75729.1"/>
    <property type="molecule type" value="Genomic_DNA"/>
</dbReference>
<gene>
    <name evidence="2" type="ORF">PSP31121_00585</name>
</gene>
<evidence type="ECO:0000313" key="3">
    <source>
        <dbReference type="Proteomes" id="UP000335538"/>
    </source>
</evidence>
<reference evidence="2 3" key="1">
    <citation type="submission" date="2019-08" db="EMBL/GenBank/DDBJ databases">
        <authorList>
            <person name="Peeters C."/>
        </authorList>
    </citation>
    <scope>NUCLEOTIDE SEQUENCE [LARGE SCALE GENOMIC DNA]</scope>
    <source>
        <strain evidence="2 3">LMG 31121</strain>
    </source>
</reference>
<evidence type="ECO:0000313" key="2">
    <source>
        <dbReference type="EMBL" id="VVE75729.1"/>
    </source>
</evidence>
<dbReference type="Proteomes" id="UP000335538">
    <property type="component" value="Unassembled WGS sequence"/>
</dbReference>
<dbReference type="InterPro" id="IPR010546">
    <property type="entry name" value="DUF1120"/>
</dbReference>
<dbReference type="AlphaFoldDB" id="A0A5E5APT1"/>
<sequence>MNKKFALHFVAAAALATACSAAFAADTAEIRVIGRVSPGTCSIVLGNNGDFDYGTKLSNTVSNQTGSASLGVLTTNFNITCDAETKMALELIDSQAASKLSGTPALLGETTASDDNRFGLGTADNGNEIGAYAIGLKTADLKVFDGQGGAVTASAIGSIDVGATWAVEAGAHALFGTKKYLSWGETTGAANAQTVSGTLDVEAAVAQASSLPADYDLNGVATLEVKYL</sequence>
<accession>A0A5E5APT1</accession>
<evidence type="ECO:0000256" key="1">
    <source>
        <dbReference type="SAM" id="SignalP"/>
    </source>
</evidence>
<dbReference type="RefSeq" id="WP_150808085.1">
    <property type="nucleotide sequence ID" value="NZ_CABPSR010000001.1"/>
</dbReference>
<evidence type="ECO:0008006" key="4">
    <source>
        <dbReference type="Google" id="ProtNLM"/>
    </source>
</evidence>
<feature type="chain" id="PRO_5022826267" description="DUF1120 domain-containing protein" evidence="1">
    <location>
        <begin position="25"/>
        <end position="228"/>
    </location>
</feature>
<dbReference type="PROSITE" id="PS51257">
    <property type="entry name" value="PROKAR_LIPOPROTEIN"/>
    <property type="match status" value="1"/>
</dbReference>
<name>A0A5E5APT1_9BURK</name>
<organism evidence="2 3">
    <name type="scientific">Pandoraea sputorum</name>
    <dbReference type="NCBI Taxonomy" id="93222"/>
    <lineage>
        <taxon>Bacteria</taxon>
        <taxon>Pseudomonadati</taxon>
        <taxon>Pseudomonadota</taxon>
        <taxon>Betaproteobacteria</taxon>
        <taxon>Burkholderiales</taxon>
        <taxon>Burkholderiaceae</taxon>
        <taxon>Pandoraea</taxon>
    </lineage>
</organism>
<dbReference type="Pfam" id="PF06551">
    <property type="entry name" value="DUF1120"/>
    <property type="match status" value="1"/>
</dbReference>
<protein>
    <recommendedName>
        <fullName evidence="4">DUF1120 domain-containing protein</fullName>
    </recommendedName>
</protein>
<proteinExistence type="predicted"/>
<keyword evidence="1" id="KW-0732">Signal</keyword>